<gene>
    <name evidence="2" type="ORF">GCM10009038_06430</name>
</gene>
<evidence type="ECO:0000313" key="2">
    <source>
        <dbReference type="EMBL" id="GHB11257.1"/>
    </source>
</evidence>
<dbReference type="EMBL" id="BMZI01000001">
    <property type="protein sequence ID" value="GHB11257.1"/>
    <property type="molecule type" value="Genomic_DNA"/>
</dbReference>
<dbReference type="PANTHER" id="PTHR43179:SF7">
    <property type="entry name" value="RHAMNOSYLTRANSFERASE WBBL"/>
    <property type="match status" value="1"/>
</dbReference>
<dbReference type="InterPro" id="IPR001173">
    <property type="entry name" value="Glyco_trans_2-like"/>
</dbReference>
<dbReference type="Proteomes" id="UP000646745">
    <property type="component" value="Unassembled WGS sequence"/>
</dbReference>
<dbReference type="InterPro" id="IPR029044">
    <property type="entry name" value="Nucleotide-diphossugar_trans"/>
</dbReference>
<feature type="domain" description="Glycosyltransferase 2-like" evidence="1">
    <location>
        <begin position="255"/>
        <end position="370"/>
    </location>
</feature>
<keyword evidence="3" id="KW-1185">Reference proteome</keyword>
<sequence length="783" mass="88805">MTRLLPPFRAPRYQTDAWYRWLALIGTMRLVCQPRLKAIHQLERVSTGLERDGVVGDDDSGQGYEWRSLDNDPQFACRGQLPLPGWNMLEVSIRHDQPSASIRLYVDTGAGFNEAESHYLTLRPGRISKRLCFIKPGTRALRLDPLETAGQFKVDRFRLIWLTPGFAHDRLAQRLANLHQDWLETPKHRVIERLKQQACEDGLAWRELALHQYEETFVRHCARQSYREWLTQQPVLSPEDLQTRMAAFTYRPLVSIVLPVHDPKPADLERCLDSVRGQAYPNWQLCIADDASRNPRIHALLKQAAALDSRIEIEFRPRNGHICAASNSALALAKGEFVALLDHDDQLRPTALYHVVEALQLTPNAVLLYSDEDKVDASGNRYEPHFKPAWNPDLLLGQNYVSHLGVYRRERITAVGGFRQGYEGSQDHDLALRVTADARAEQIVRIPQVLYHWHAGRDSTASAALAKRYTAEAGLKAVGDHLARTAPGARIEHGRFPNTYRVRWPLPDPAPLVSLLIPTRDQIAMLRPCLEAILDKTRYPRLEVLILDNGSTCPETLAFLSDIQRDARVRVLRWPHPFNYSAINNFGARQANGEVIGLLNNDVEPLHGDWLEEMVAQAMRPDIGCVGAKLYYPNGTIQHAGVVLGVGGVAGHAHKYFSRHEPGYFTRLHVVQNYSAVTAACLVVRRETFDAVGGLDEENLAVAFNDVDFCLKVDELGLRNLWTPFAELVHHESVSRGADDTSVKRARAASEAEYMRRRWRHRLFDDPAYHPNLTLIHEDFSLR</sequence>
<accession>A0ABQ3DX25</accession>
<name>A0ABQ3DX25_9GAMM</name>
<protein>
    <recommendedName>
        <fullName evidence="1">Glycosyltransferase 2-like domain-containing protein</fullName>
    </recommendedName>
</protein>
<dbReference type="CDD" id="cd04186">
    <property type="entry name" value="GT_2_like_c"/>
    <property type="match status" value="1"/>
</dbReference>
<organism evidence="2 3">
    <name type="scientific">Salinicola rhizosphaerae</name>
    <dbReference type="NCBI Taxonomy" id="1443141"/>
    <lineage>
        <taxon>Bacteria</taxon>
        <taxon>Pseudomonadati</taxon>
        <taxon>Pseudomonadota</taxon>
        <taxon>Gammaproteobacteria</taxon>
        <taxon>Oceanospirillales</taxon>
        <taxon>Halomonadaceae</taxon>
        <taxon>Salinicola</taxon>
    </lineage>
</organism>
<dbReference type="Pfam" id="PF00535">
    <property type="entry name" value="Glycos_transf_2"/>
    <property type="match status" value="2"/>
</dbReference>
<dbReference type="SUPFAM" id="SSF53448">
    <property type="entry name" value="Nucleotide-diphospho-sugar transferases"/>
    <property type="match status" value="2"/>
</dbReference>
<dbReference type="RefSeq" id="WP_189443124.1">
    <property type="nucleotide sequence ID" value="NZ_BMZI01000001.1"/>
</dbReference>
<dbReference type="PANTHER" id="PTHR43179">
    <property type="entry name" value="RHAMNOSYLTRANSFERASE WBBL"/>
    <property type="match status" value="1"/>
</dbReference>
<comment type="caution">
    <text evidence="2">The sequence shown here is derived from an EMBL/GenBank/DDBJ whole genome shotgun (WGS) entry which is preliminary data.</text>
</comment>
<evidence type="ECO:0000313" key="3">
    <source>
        <dbReference type="Proteomes" id="UP000646745"/>
    </source>
</evidence>
<feature type="domain" description="Glycosyltransferase 2-like" evidence="1">
    <location>
        <begin position="514"/>
        <end position="654"/>
    </location>
</feature>
<evidence type="ECO:0000259" key="1">
    <source>
        <dbReference type="Pfam" id="PF00535"/>
    </source>
</evidence>
<dbReference type="Gene3D" id="3.90.550.10">
    <property type="entry name" value="Spore Coat Polysaccharide Biosynthesis Protein SpsA, Chain A"/>
    <property type="match status" value="2"/>
</dbReference>
<proteinExistence type="predicted"/>
<dbReference type="CDD" id="cd04184">
    <property type="entry name" value="GT2_RfbC_Mx_like"/>
    <property type="match status" value="1"/>
</dbReference>
<reference evidence="3" key="1">
    <citation type="journal article" date="2019" name="Int. J. Syst. Evol. Microbiol.">
        <title>The Global Catalogue of Microorganisms (GCM) 10K type strain sequencing project: providing services to taxonomists for standard genome sequencing and annotation.</title>
        <authorList>
            <consortium name="The Broad Institute Genomics Platform"/>
            <consortium name="The Broad Institute Genome Sequencing Center for Infectious Disease"/>
            <person name="Wu L."/>
            <person name="Ma J."/>
        </authorList>
    </citation>
    <scope>NUCLEOTIDE SEQUENCE [LARGE SCALE GENOMIC DNA]</scope>
    <source>
        <strain evidence="3">KCTC 32998</strain>
    </source>
</reference>